<dbReference type="GO" id="GO:0005886">
    <property type="term" value="C:plasma membrane"/>
    <property type="evidence" value="ECO:0007669"/>
    <property type="project" value="UniProtKB-SubCell"/>
</dbReference>
<proteinExistence type="inferred from homology"/>
<dbReference type="InterPro" id="IPR010627">
    <property type="entry name" value="Prepilin_pept_A24_N"/>
</dbReference>
<comment type="similarity">
    <text evidence="2">Belongs to the peptidase A24 family.</text>
</comment>
<dbReference type="PANTHER" id="PTHR30487">
    <property type="entry name" value="TYPE 4 PREPILIN-LIKE PROTEINS LEADER PEPTIDE-PROCESSING ENZYME"/>
    <property type="match status" value="1"/>
</dbReference>
<dbReference type="GO" id="GO:0004190">
    <property type="term" value="F:aspartic-type endopeptidase activity"/>
    <property type="evidence" value="ECO:0007669"/>
    <property type="project" value="InterPro"/>
</dbReference>
<feature type="transmembrane region" description="Helical" evidence="7">
    <location>
        <begin position="6"/>
        <end position="26"/>
    </location>
</feature>
<evidence type="ECO:0000256" key="7">
    <source>
        <dbReference type="SAM" id="Phobius"/>
    </source>
</evidence>
<evidence type="ECO:0000256" key="2">
    <source>
        <dbReference type="ARBA" id="ARBA00005801"/>
    </source>
</evidence>
<name>A0A1F5WF17_9BACT</name>
<feature type="transmembrane region" description="Helical" evidence="7">
    <location>
        <begin position="73"/>
        <end position="91"/>
    </location>
</feature>
<evidence type="ECO:0008006" key="12">
    <source>
        <dbReference type="Google" id="ProtNLM"/>
    </source>
</evidence>
<comment type="caution">
    <text evidence="10">The sequence shown here is derived from an EMBL/GenBank/DDBJ whole genome shotgun (WGS) entry which is preliminary data.</text>
</comment>
<dbReference type="InterPro" id="IPR050882">
    <property type="entry name" value="Prepilin_peptidase/N-MTase"/>
</dbReference>
<evidence type="ECO:0000259" key="9">
    <source>
        <dbReference type="Pfam" id="PF06750"/>
    </source>
</evidence>
<dbReference type="Gene3D" id="1.20.120.1220">
    <property type="match status" value="1"/>
</dbReference>
<evidence type="ECO:0000313" key="10">
    <source>
        <dbReference type="EMBL" id="OGF74216.1"/>
    </source>
</evidence>
<dbReference type="STRING" id="1798331.A2W57_00525"/>
<gene>
    <name evidence="10" type="ORF">A2W57_00525</name>
</gene>
<dbReference type="Proteomes" id="UP000178276">
    <property type="component" value="Unassembled WGS sequence"/>
</dbReference>
<dbReference type="Pfam" id="PF06750">
    <property type="entry name" value="A24_N_bact"/>
    <property type="match status" value="1"/>
</dbReference>
<keyword evidence="5 7" id="KW-1133">Transmembrane helix</keyword>
<keyword evidence="3" id="KW-1003">Cell membrane</keyword>
<comment type="subcellular location">
    <subcellularLocation>
        <location evidence="1">Cell membrane</location>
        <topology evidence="1">Multi-pass membrane protein</topology>
    </subcellularLocation>
</comment>
<evidence type="ECO:0000256" key="3">
    <source>
        <dbReference type="ARBA" id="ARBA00022475"/>
    </source>
</evidence>
<feature type="transmembrane region" description="Helical" evidence="7">
    <location>
        <begin position="228"/>
        <end position="250"/>
    </location>
</feature>
<dbReference type="InterPro" id="IPR000045">
    <property type="entry name" value="Prepilin_IV_endopep_pep"/>
</dbReference>
<evidence type="ECO:0000259" key="8">
    <source>
        <dbReference type="Pfam" id="PF01478"/>
    </source>
</evidence>
<keyword evidence="6 7" id="KW-0472">Membrane</keyword>
<sequence length="255" mass="29084">MPMLNLIIFLFGLAVGSFLNSIVFRYNTGERVTKGRSRCFNCGKELSWAELIPVLSFLIQRGKCKNCSSKISWQYPAGEFLTGILFLAFFIEWQKKFFDRPALLVFWFLIAAFLILITLYDVKHKIIPDSFSYSFLALAFLSKFIFFEINLLDLFLSLLPALFLFCLWFFSRGRWMGLGDAKLMIGGGIFLGFPGSIYAVLLGFWIGAIFGILLLLGSSGITIKSEIPFGPFLVLGIIFAFLFPDFLNYFNFFYA</sequence>
<feature type="transmembrane region" description="Helical" evidence="7">
    <location>
        <begin position="131"/>
        <end position="149"/>
    </location>
</feature>
<feature type="transmembrane region" description="Helical" evidence="7">
    <location>
        <begin position="155"/>
        <end position="171"/>
    </location>
</feature>
<keyword evidence="4 7" id="KW-0812">Transmembrane</keyword>
<evidence type="ECO:0000256" key="5">
    <source>
        <dbReference type="ARBA" id="ARBA00022989"/>
    </source>
</evidence>
<feature type="transmembrane region" description="Helical" evidence="7">
    <location>
        <begin position="183"/>
        <end position="216"/>
    </location>
</feature>
<dbReference type="AlphaFoldDB" id="A0A1F5WF17"/>
<dbReference type="PANTHER" id="PTHR30487:SF0">
    <property type="entry name" value="PREPILIN LEADER PEPTIDASE_N-METHYLTRANSFERASE-RELATED"/>
    <property type="match status" value="1"/>
</dbReference>
<reference evidence="10 11" key="1">
    <citation type="journal article" date="2016" name="Nat. Commun.">
        <title>Thousands of microbial genomes shed light on interconnected biogeochemical processes in an aquifer system.</title>
        <authorList>
            <person name="Anantharaman K."/>
            <person name="Brown C.T."/>
            <person name="Hug L.A."/>
            <person name="Sharon I."/>
            <person name="Castelle C.J."/>
            <person name="Probst A.J."/>
            <person name="Thomas B.C."/>
            <person name="Singh A."/>
            <person name="Wilkins M.J."/>
            <person name="Karaoz U."/>
            <person name="Brodie E.L."/>
            <person name="Williams K.H."/>
            <person name="Hubbard S.S."/>
            <person name="Banfield J.F."/>
        </authorList>
    </citation>
    <scope>NUCLEOTIDE SEQUENCE [LARGE SCALE GENOMIC DNA]</scope>
</reference>
<feature type="domain" description="Prepilin type IV endopeptidase peptidase" evidence="8">
    <location>
        <begin position="109"/>
        <end position="212"/>
    </location>
</feature>
<dbReference type="Pfam" id="PF01478">
    <property type="entry name" value="Peptidase_A24"/>
    <property type="match status" value="1"/>
</dbReference>
<accession>A0A1F5WF17</accession>
<evidence type="ECO:0000256" key="4">
    <source>
        <dbReference type="ARBA" id="ARBA00022692"/>
    </source>
</evidence>
<dbReference type="GO" id="GO:0006465">
    <property type="term" value="P:signal peptide processing"/>
    <property type="evidence" value="ECO:0007669"/>
    <property type="project" value="TreeGrafter"/>
</dbReference>
<evidence type="ECO:0000256" key="1">
    <source>
        <dbReference type="ARBA" id="ARBA00004651"/>
    </source>
</evidence>
<dbReference type="EMBL" id="MFHJ01000013">
    <property type="protein sequence ID" value="OGF74216.1"/>
    <property type="molecule type" value="Genomic_DNA"/>
</dbReference>
<evidence type="ECO:0000256" key="6">
    <source>
        <dbReference type="ARBA" id="ARBA00023136"/>
    </source>
</evidence>
<feature type="domain" description="Prepilin peptidase A24 N-terminal" evidence="9">
    <location>
        <begin position="10"/>
        <end position="92"/>
    </location>
</feature>
<feature type="transmembrane region" description="Helical" evidence="7">
    <location>
        <begin position="103"/>
        <end position="122"/>
    </location>
</feature>
<evidence type="ECO:0000313" key="11">
    <source>
        <dbReference type="Proteomes" id="UP000178276"/>
    </source>
</evidence>
<protein>
    <recommendedName>
        <fullName evidence="12">Prepilin peptidase</fullName>
    </recommendedName>
</protein>
<organism evidence="10 11">
    <name type="scientific">Candidatus Giovannonibacteria bacterium RIFCSPHIGHO2_02_43_16</name>
    <dbReference type="NCBI Taxonomy" id="1798331"/>
    <lineage>
        <taxon>Bacteria</taxon>
        <taxon>Candidatus Giovannoniibacteriota</taxon>
    </lineage>
</organism>